<dbReference type="AlphaFoldDB" id="A0A330M0A9"/>
<dbReference type="EMBL" id="LS483452">
    <property type="protein sequence ID" value="SQH75515.1"/>
    <property type="molecule type" value="Genomic_DNA"/>
</dbReference>
<sequence>MIANSSSDIPSIAAALQSGSNIVLSSWAPAGQFDTYFYLLQALELIAGGCNLFYLDRTLLLVENYRL</sequence>
<evidence type="ECO:0000313" key="1">
    <source>
        <dbReference type="EMBL" id="SQH75515.1"/>
    </source>
</evidence>
<name>A0A330M0A9_9GAMM</name>
<proteinExistence type="predicted"/>
<dbReference type="KEGG" id="sbk:SHEWBE_1549"/>
<organism evidence="1 2">
    <name type="scientific">Shewanella benthica</name>
    <dbReference type="NCBI Taxonomy" id="43661"/>
    <lineage>
        <taxon>Bacteria</taxon>
        <taxon>Pseudomonadati</taxon>
        <taxon>Pseudomonadota</taxon>
        <taxon>Gammaproteobacteria</taxon>
        <taxon>Alteromonadales</taxon>
        <taxon>Shewanellaceae</taxon>
        <taxon>Shewanella</taxon>
    </lineage>
</organism>
<dbReference type="Proteomes" id="UP000250123">
    <property type="component" value="Chromosome SHEWBE"/>
</dbReference>
<accession>A0A330M0A9</accession>
<reference evidence="2" key="1">
    <citation type="submission" date="2018-06" db="EMBL/GenBank/DDBJ databases">
        <authorList>
            <person name="Cea G.-C."/>
            <person name="William W."/>
        </authorList>
    </citation>
    <scope>NUCLEOTIDE SEQUENCE [LARGE SCALE GENOMIC DNA]</scope>
    <source>
        <strain evidence="2">DB21MT-2</strain>
    </source>
</reference>
<protein>
    <submittedName>
        <fullName evidence="1">Uncharacterized protein</fullName>
    </submittedName>
</protein>
<evidence type="ECO:0000313" key="2">
    <source>
        <dbReference type="Proteomes" id="UP000250123"/>
    </source>
</evidence>
<gene>
    <name evidence="1" type="ORF">SHEWBE_1549</name>
</gene>